<dbReference type="Pfam" id="PF13469">
    <property type="entry name" value="Sulfotransfer_3"/>
    <property type="match status" value="1"/>
</dbReference>
<sequence length="385" mass="43986">MKKRIIVTLGMHRSGTSLLSAALECLGVDFGDNLISPRPDNPKGFWEDEAIVELNDQLYAVLGSFSSALGFDEQRLLGMPECAELQARIDQLLEQRLNDRVLFGMKDPRLPRLMNVWSQVFEAQDVESAFVIPVRNPLSVAASLARREDFPTGKSLLLWYEHMYRALHFAGARRMVVVDYDGLLEHPRETLLRMADRLGLTFDEAAYQRFLGGVLDRELRHAQFDGAALRAHESSFSALLRLHDLLCRLARDEVGPADKVREMAAVEDDFSALWSLLRHCGRQDVELWSSWQRGIREREDFAARENEMQGRRVALEEQFLAARRELEGLRGRMRCTEEELRQANDAHARALRRLDLLHASTSWKITAPLRWGKRLLAGRGIGQDI</sequence>
<protein>
    <recommendedName>
        <fullName evidence="4">Sulfotransferase family protein</fullName>
    </recommendedName>
</protein>
<dbReference type="EMBL" id="FNIJ01000001">
    <property type="protein sequence ID" value="SDN07914.1"/>
    <property type="molecule type" value="Genomic_DNA"/>
</dbReference>
<proteinExistence type="predicted"/>
<dbReference type="AlphaFoldDB" id="A0A1G9YFQ2"/>
<evidence type="ECO:0000256" key="1">
    <source>
        <dbReference type="SAM" id="Coils"/>
    </source>
</evidence>
<evidence type="ECO:0000313" key="3">
    <source>
        <dbReference type="Proteomes" id="UP000242957"/>
    </source>
</evidence>
<keyword evidence="3" id="KW-1185">Reference proteome</keyword>
<feature type="coiled-coil region" evidence="1">
    <location>
        <begin position="312"/>
        <end position="353"/>
    </location>
</feature>
<dbReference type="Proteomes" id="UP000242957">
    <property type="component" value="Unassembled WGS sequence"/>
</dbReference>
<dbReference type="RefSeq" id="WP_084313057.1">
    <property type="nucleotide sequence ID" value="NZ_FNIJ01000001.1"/>
</dbReference>
<dbReference type="SUPFAM" id="SSF52540">
    <property type="entry name" value="P-loop containing nucleoside triphosphate hydrolases"/>
    <property type="match status" value="1"/>
</dbReference>
<reference evidence="3" key="1">
    <citation type="submission" date="2016-10" db="EMBL/GenBank/DDBJ databases">
        <authorList>
            <person name="Varghese N."/>
            <person name="Submissions S."/>
        </authorList>
    </citation>
    <scope>NUCLEOTIDE SEQUENCE [LARGE SCALE GENOMIC DNA]</scope>
    <source>
        <strain evidence="3">JCM 21621</strain>
    </source>
</reference>
<organism evidence="2 3">
    <name type="scientific">Pseudomonas jinjuensis</name>
    <dbReference type="NCBI Taxonomy" id="198616"/>
    <lineage>
        <taxon>Bacteria</taxon>
        <taxon>Pseudomonadati</taxon>
        <taxon>Pseudomonadota</taxon>
        <taxon>Gammaproteobacteria</taxon>
        <taxon>Pseudomonadales</taxon>
        <taxon>Pseudomonadaceae</taxon>
        <taxon>Pseudomonas</taxon>
    </lineage>
</organism>
<evidence type="ECO:0008006" key="4">
    <source>
        <dbReference type="Google" id="ProtNLM"/>
    </source>
</evidence>
<dbReference type="InterPro" id="IPR014556">
    <property type="entry name" value="UCP029407"/>
</dbReference>
<name>A0A1G9YFQ2_9PSED</name>
<dbReference type="STRING" id="198616.SAMN05216193_10137"/>
<evidence type="ECO:0000313" key="2">
    <source>
        <dbReference type="EMBL" id="SDN07914.1"/>
    </source>
</evidence>
<gene>
    <name evidence="2" type="ORF">SAMN05216193_10137</name>
</gene>
<dbReference type="OrthoDB" id="9816424at2"/>
<accession>A0A1G9YFQ2</accession>
<dbReference type="PIRSF" id="PIRSF029407">
    <property type="entry name" value="UCP029407"/>
    <property type="match status" value="1"/>
</dbReference>
<keyword evidence="1" id="KW-0175">Coiled coil</keyword>
<dbReference type="Gene3D" id="3.40.50.300">
    <property type="entry name" value="P-loop containing nucleotide triphosphate hydrolases"/>
    <property type="match status" value="1"/>
</dbReference>
<dbReference type="InterPro" id="IPR027417">
    <property type="entry name" value="P-loop_NTPase"/>
</dbReference>